<evidence type="ECO:0000256" key="7">
    <source>
        <dbReference type="ARBA" id="ARBA00022670"/>
    </source>
</evidence>
<dbReference type="GO" id="GO:0008955">
    <property type="term" value="F:peptidoglycan glycosyltransferase activity"/>
    <property type="evidence" value="ECO:0007669"/>
    <property type="project" value="UniProtKB-EC"/>
</dbReference>
<name>A0A377IRA7_HELPX</name>
<dbReference type="SUPFAM" id="SSF56601">
    <property type="entry name" value="beta-lactamase/transpeptidase-like"/>
    <property type="match status" value="1"/>
</dbReference>
<dbReference type="GO" id="GO:0006508">
    <property type="term" value="P:proteolysis"/>
    <property type="evidence" value="ECO:0007669"/>
    <property type="project" value="UniProtKB-KW"/>
</dbReference>
<dbReference type="PANTHER" id="PTHR32282:SF11">
    <property type="entry name" value="PENICILLIN-BINDING PROTEIN 1B"/>
    <property type="match status" value="1"/>
</dbReference>
<gene>
    <name evidence="21" type="primary">mrcA</name>
    <name evidence="21" type="ORF">NCTC13338_00927</name>
</gene>
<sequence length="661" mass="74507">MLKKIFYGFIVLFLIIIGLLAILIAQVWVTTDKDIAKIKDYRPGVASQILDRKGRLIANIYDKEFRFYARFEEIPPRFIESLLAVEDTLFFEHGGINLDAIMRAMIKNAKSGRYTEGGSTLTQQLVKNMVLTREKTLTRKLKEAIISIRIEKVLSKEEILERYLNQTFFGHGYYGVKTASLGYFKKPLDKLTLKEITMLVALPRAPSFYDPTKNLEFSLSRANDILRRLYSLGWISSNELKSALNEVPIVYNQTSTQNIAPYVVDEVLKQLEQLDGLKTQGYTIKLTIDLDYQRLALESLRFGHQKILEKIAKEKPKTNASNDEYEDNLNASMIVTETSTGKILALVGGIDYKKSAFNRATQAKRQFGSAIKPFVYQIAFDNGYSTTSKIPDTARNFENGNYSKNSEQNHAWHPSNYTRKFLGLVTLQEALSHSLNLATINLSDQLGFEKIYQSLSDMGFKNLPKDLSIVLGSFAISPIDAAEKYSLFSNYGTMLKPMLIESITNQQNEVKTFTPMETKKITSKEQAFLTLSVLMNAVENGTGSLARIKGLEIAGKTGTSNNNIDAWFIGFTPTLQSVIWFGRDDNTPIGKGATGGGVVSAPVYSYFMRNILAIEPSLKRKFDVPKGLRKEIVDKIPYYSTPNSITPTPKRTDDSEERLLF</sequence>
<keyword evidence="11" id="KW-0133">Cell shape</keyword>
<comment type="catalytic activity">
    <reaction evidence="16">
        <text>Preferential cleavage: (Ac)2-L-Lys-D-Ala-|-D-Ala. Also transpeptidation of peptidyl-alanyl moieties that are N-acyl substituents of D-alanine.</text>
        <dbReference type="EC" id="3.4.16.4"/>
    </reaction>
</comment>
<dbReference type="GO" id="GO:0030288">
    <property type="term" value="C:outer membrane-bounded periplasmic space"/>
    <property type="evidence" value="ECO:0007669"/>
    <property type="project" value="TreeGrafter"/>
</dbReference>
<evidence type="ECO:0000256" key="13">
    <source>
        <dbReference type="ARBA" id="ARBA00023136"/>
    </source>
</evidence>
<protein>
    <submittedName>
        <fullName evidence="21">Pencillin binding protein</fullName>
        <ecNumber evidence="21">2.4.1.129</ecNumber>
    </submittedName>
</protein>
<evidence type="ECO:0000313" key="21">
    <source>
        <dbReference type="EMBL" id="STO82808.1"/>
    </source>
</evidence>
<comment type="similarity">
    <text evidence="4">In the N-terminal section; belongs to the glycosyltransferase 51 family.</text>
</comment>
<dbReference type="GO" id="GO:0071555">
    <property type="term" value="P:cell wall organization"/>
    <property type="evidence" value="ECO:0007669"/>
    <property type="project" value="UniProtKB-KW"/>
</dbReference>
<feature type="transmembrane region" description="Helical" evidence="18">
    <location>
        <begin position="7"/>
        <end position="29"/>
    </location>
</feature>
<reference evidence="21 22" key="1">
    <citation type="submission" date="2018-06" db="EMBL/GenBank/DDBJ databases">
        <authorList>
            <consortium name="Pathogen Informatics"/>
            <person name="Doyle S."/>
        </authorList>
    </citation>
    <scope>NUCLEOTIDE SEQUENCE [LARGE SCALE GENOMIC DNA]</scope>
    <source>
        <strain evidence="21 22">NCTC13338</strain>
    </source>
</reference>
<dbReference type="Proteomes" id="UP000254543">
    <property type="component" value="Unassembled WGS sequence"/>
</dbReference>
<evidence type="ECO:0000313" key="22">
    <source>
        <dbReference type="Proteomes" id="UP000254543"/>
    </source>
</evidence>
<keyword evidence="10" id="KW-0378">Hydrolase</keyword>
<comment type="catalytic activity">
    <reaction evidence="17">
        <text>[GlcNAc-(1-&gt;4)-Mur2Ac(oyl-L-Ala-gamma-D-Glu-L-Lys-D-Ala-D-Ala)](n)-di-trans,octa-cis-undecaprenyl diphosphate + beta-D-GlcNAc-(1-&gt;4)-Mur2Ac(oyl-L-Ala-gamma-D-Glu-L-Lys-D-Ala-D-Ala)-di-trans,octa-cis-undecaprenyl diphosphate = [GlcNAc-(1-&gt;4)-Mur2Ac(oyl-L-Ala-gamma-D-Glu-L-Lys-D-Ala-D-Ala)](n+1)-di-trans,octa-cis-undecaprenyl diphosphate + di-trans,octa-cis-undecaprenyl diphosphate + H(+)</text>
        <dbReference type="Rhea" id="RHEA:23708"/>
        <dbReference type="Rhea" id="RHEA-COMP:9602"/>
        <dbReference type="Rhea" id="RHEA-COMP:9603"/>
        <dbReference type="ChEBI" id="CHEBI:15378"/>
        <dbReference type="ChEBI" id="CHEBI:58405"/>
        <dbReference type="ChEBI" id="CHEBI:60033"/>
        <dbReference type="ChEBI" id="CHEBI:78435"/>
        <dbReference type="EC" id="2.4.99.28"/>
    </reaction>
</comment>
<dbReference type="AlphaFoldDB" id="A0A377IRA7"/>
<evidence type="ECO:0000256" key="4">
    <source>
        <dbReference type="ARBA" id="ARBA00007739"/>
    </source>
</evidence>
<dbReference type="InterPro" id="IPR023346">
    <property type="entry name" value="Lysozyme-like_dom_sf"/>
</dbReference>
<evidence type="ECO:0000256" key="18">
    <source>
        <dbReference type="SAM" id="Phobius"/>
    </source>
</evidence>
<keyword evidence="18" id="KW-1133">Transmembrane helix</keyword>
<dbReference type="InterPro" id="IPR001460">
    <property type="entry name" value="PCN-bd_Tpept"/>
</dbReference>
<dbReference type="GO" id="GO:0008658">
    <property type="term" value="F:penicillin binding"/>
    <property type="evidence" value="ECO:0007669"/>
    <property type="project" value="InterPro"/>
</dbReference>
<dbReference type="PANTHER" id="PTHR32282">
    <property type="entry name" value="BINDING PROTEIN TRANSPEPTIDASE, PUTATIVE-RELATED"/>
    <property type="match status" value="1"/>
</dbReference>
<keyword evidence="13 18" id="KW-0472">Membrane</keyword>
<dbReference type="UniPathway" id="UPA00219"/>
<dbReference type="GO" id="GO:0005886">
    <property type="term" value="C:plasma membrane"/>
    <property type="evidence" value="ECO:0007669"/>
    <property type="project" value="UniProtKB-SubCell"/>
</dbReference>
<evidence type="ECO:0000256" key="12">
    <source>
        <dbReference type="ARBA" id="ARBA00022984"/>
    </source>
</evidence>
<dbReference type="Gene3D" id="3.40.710.10">
    <property type="entry name" value="DD-peptidase/beta-lactamase superfamily"/>
    <property type="match status" value="1"/>
</dbReference>
<evidence type="ECO:0000256" key="5">
    <source>
        <dbReference type="ARBA" id="ARBA00022475"/>
    </source>
</evidence>
<dbReference type="FunFam" id="1.10.3810.10:FF:000001">
    <property type="entry name" value="Penicillin-binding protein 1A"/>
    <property type="match status" value="1"/>
</dbReference>
<keyword evidence="8 21" id="KW-0328">Glycosyltransferase</keyword>
<feature type="domain" description="Glycosyl transferase family 51" evidence="20">
    <location>
        <begin position="54"/>
        <end position="229"/>
    </location>
</feature>
<dbReference type="GO" id="GO:0008360">
    <property type="term" value="P:regulation of cell shape"/>
    <property type="evidence" value="ECO:0007669"/>
    <property type="project" value="UniProtKB-KW"/>
</dbReference>
<dbReference type="Pfam" id="PF00912">
    <property type="entry name" value="Transgly"/>
    <property type="match status" value="1"/>
</dbReference>
<dbReference type="InterPro" id="IPR012338">
    <property type="entry name" value="Beta-lactam/transpept-like"/>
</dbReference>
<keyword evidence="18" id="KW-0812">Transmembrane</keyword>
<keyword evidence="5" id="KW-1003">Cell membrane</keyword>
<comment type="pathway">
    <text evidence="2">Cell wall biogenesis; peptidoglycan biosynthesis.</text>
</comment>
<dbReference type="Gene3D" id="1.10.3810.10">
    <property type="entry name" value="Biosynthetic peptidoglycan transglycosylase-like"/>
    <property type="match status" value="1"/>
</dbReference>
<keyword evidence="12" id="KW-0573">Peptidoglycan synthesis</keyword>
<keyword evidence="14" id="KW-0511">Multifunctional enzyme</keyword>
<dbReference type="GO" id="GO:0009002">
    <property type="term" value="F:serine-type D-Ala-D-Ala carboxypeptidase activity"/>
    <property type="evidence" value="ECO:0007669"/>
    <property type="project" value="UniProtKB-EC"/>
</dbReference>
<organism evidence="21 22">
    <name type="scientific">Helicobacter pylori</name>
    <name type="common">Campylobacter pylori</name>
    <dbReference type="NCBI Taxonomy" id="210"/>
    <lineage>
        <taxon>Bacteria</taxon>
        <taxon>Pseudomonadati</taxon>
        <taxon>Campylobacterota</taxon>
        <taxon>Epsilonproteobacteria</taxon>
        <taxon>Campylobacterales</taxon>
        <taxon>Helicobacteraceae</taxon>
        <taxon>Helicobacter</taxon>
    </lineage>
</organism>
<feature type="domain" description="Penicillin-binding protein transpeptidase" evidence="19">
    <location>
        <begin position="332"/>
        <end position="603"/>
    </location>
</feature>
<evidence type="ECO:0000259" key="19">
    <source>
        <dbReference type="Pfam" id="PF00905"/>
    </source>
</evidence>
<dbReference type="InterPro" id="IPR001264">
    <property type="entry name" value="Glyco_trans_51"/>
</dbReference>
<evidence type="ECO:0000256" key="16">
    <source>
        <dbReference type="ARBA" id="ARBA00034000"/>
    </source>
</evidence>
<comment type="similarity">
    <text evidence="3">In the C-terminal section; belongs to the transpeptidase family.</text>
</comment>
<dbReference type="EMBL" id="UGHQ01000001">
    <property type="protein sequence ID" value="STO82808.1"/>
    <property type="molecule type" value="Genomic_DNA"/>
</dbReference>
<evidence type="ECO:0000256" key="9">
    <source>
        <dbReference type="ARBA" id="ARBA00022679"/>
    </source>
</evidence>
<evidence type="ECO:0000256" key="8">
    <source>
        <dbReference type="ARBA" id="ARBA00022676"/>
    </source>
</evidence>
<keyword evidence="9 21" id="KW-0808">Transferase</keyword>
<dbReference type="NCBIfam" id="TIGR02074">
    <property type="entry name" value="PBP_1a_fam"/>
    <property type="match status" value="1"/>
</dbReference>
<evidence type="ECO:0000256" key="10">
    <source>
        <dbReference type="ARBA" id="ARBA00022801"/>
    </source>
</evidence>
<evidence type="ECO:0000256" key="17">
    <source>
        <dbReference type="ARBA" id="ARBA00049902"/>
    </source>
</evidence>
<dbReference type="SUPFAM" id="SSF53955">
    <property type="entry name" value="Lysozyme-like"/>
    <property type="match status" value="1"/>
</dbReference>
<evidence type="ECO:0000256" key="1">
    <source>
        <dbReference type="ARBA" id="ARBA00004236"/>
    </source>
</evidence>
<keyword evidence="6" id="KW-0121">Carboxypeptidase</keyword>
<accession>A0A377IRA7</accession>
<evidence type="ECO:0000256" key="3">
    <source>
        <dbReference type="ARBA" id="ARBA00007090"/>
    </source>
</evidence>
<dbReference type="InterPro" id="IPR036950">
    <property type="entry name" value="PBP_transglycosylase"/>
</dbReference>
<evidence type="ECO:0000259" key="20">
    <source>
        <dbReference type="Pfam" id="PF00912"/>
    </source>
</evidence>
<keyword evidence="15" id="KW-0961">Cell wall biogenesis/degradation</keyword>
<evidence type="ECO:0000256" key="6">
    <source>
        <dbReference type="ARBA" id="ARBA00022645"/>
    </source>
</evidence>
<dbReference type="Pfam" id="PF00905">
    <property type="entry name" value="Transpeptidase"/>
    <property type="match status" value="1"/>
</dbReference>
<proteinExistence type="inferred from homology"/>
<evidence type="ECO:0000256" key="11">
    <source>
        <dbReference type="ARBA" id="ARBA00022960"/>
    </source>
</evidence>
<dbReference type="InterPro" id="IPR050396">
    <property type="entry name" value="Glycosyltr_51/Transpeptidase"/>
</dbReference>
<dbReference type="RefSeq" id="WP_114991760.1">
    <property type="nucleotide sequence ID" value="NZ_UGHQ01000001.1"/>
</dbReference>
<dbReference type="GO" id="GO:0009252">
    <property type="term" value="P:peptidoglycan biosynthetic process"/>
    <property type="evidence" value="ECO:0007669"/>
    <property type="project" value="UniProtKB-UniPathway"/>
</dbReference>
<comment type="subcellular location">
    <subcellularLocation>
        <location evidence="1">Cell membrane</location>
    </subcellularLocation>
</comment>
<keyword evidence="7" id="KW-0645">Protease</keyword>
<dbReference type="EC" id="2.4.1.129" evidence="21"/>
<evidence type="ECO:0000256" key="14">
    <source>
        <dbReference type="ARBA" id="ARBA00023268"/>
    </source>
</evidence>
<evidence type="ECO:0000256" key="2">
    <source>
        <dbReference type="ARBA" id="ARBA00004752"/>
    </source>
</evidence>
<evidence type="ECO:0000256" key="15">
    <source>
        <dbReference type="ARBA" id="ARBA00023316"/>
    </source>
</evidence>